<protein>
    <submittedName>
        <fullName evidence="1">Uncharacterized protein</fullName>
    </submittedName>
</protein>
<dbReference type="EMBL" id="JAOVZV010000036">
    <property type="protein sequence ID" value="MCX8534701.1"/>
    <property type="molecule type" value="Genomic_DNA"/>
</dbReference>
<evidence type="ECO:0000313" key="1">
    <source>
        <dbReference type="EMBL" id="MCX8534701.1"/>
    </source>
</evidence>
<evidence type="ECO:0000313" key="2">
    <source>
        <dbReference type="Proteomes" id="UP001070176"/>
    </source>
</evidence>
<organism evidence="1 2">
    <name type="scientific">Chryseobacterium luquanense</name>
    <dbReference type="NCBI Taxonomy" id="2983766"/>
    <lineage>
        <taxon>Bacteria</taxon>
        <taxon>Pseudomonadati</taxon>
        <taxon>Bacteroidota</taxon>
        <taxon>Flavobacteriia</taxon>
        <taxon>Flavobacteriales</taxon>
        <taxon>Weeksellaceae</taxon>
        <taxon>Chryseobacterium group</taxon>
        <taxon>Chryseobacterium</taxon>
    </lineage>
</organism>
<sequence length="174" mass="20101">MSLETMAKCREENPTILCPDNWTYEKDINNLLDKYIGIWKGNFNGKYYEINLKKGLYQDLTLSEKKSDILVGRLRVTDPNLNIYYNNFSELNDDKTNFSGLGFQSDLKAYKMYFVGNSVGCAEYGDVYLRIQHSTPSQMTILMLPDNDIVVEGKCPTNFQPTIPYKQLIHLVKQ</sequence>
<name>A0ABT3Y944_9FLAO</name>
<keyword evidence="2" id="KW-1185">Reference proteome</keyword>
<proteinExistence type="predicted"/>
<gene>
    <name evidence="1" type="ORF">OEA66_20350</name>
</gene>
<dbReference type="Proteomes" id="UP001070176">
    <property type="component" value="Unassembled WGS sequence"/>
</dbReference>
<comment type="caution">
    <text evidence="1">The sequence shown here is derived from an EMBL/GenBank/DDBJ whole genome shotgun (WGS) entry which is preliminary data.</text>
</comment>
<reference evidence="1" key="1">
    <citation type="submission" date="2022-10" db="EMBL/GenBank/DDBJ databases">
        <title>Chryseobacterium sp. nov., a novel bacterial species.</title>
        <authorList>
            <person name="Cao Y."/>
        </authorList>
    </citation>
    <scope>NUCLEOTIDE SEQUENCE</scope>
    <source>
        <strain evidence="1">KC 927</strain>
    </source>
</reference>
<accession>A0ABT3Y944</accession>